<dbReference type="PANTHER" id="PTHR35894:SF1">
    <property type="entry name" value="PHOSPHORIBULOKINASE _ URIDINE KINASE FAMILY"/>
    <property type="match status" value="1"/>
</dbReference>
<comment type="caution">
    <text evidence="2">The sequence shown here is derived from an EMBL/GenBank/DDBJ whole genome shotgun (WGS) entry which is preliminary data.</text>
</comment>
<dbReference type="SMART" id="SM00382">
    <property type="entry name" value="AAA"/>
    <property type="match status" value="1"/>
</dbReference>
<dbReference type="PANTHER" id="PTHR35894">
    <property type="entry name" value="GENERAL SECRETION PATHWAY PROTEIN A-RELATED"/>
    <property type="match status" value="1"/>
</dbReference>
<protein>
    <recommendedName>
        <fullName evidence="1">AAA+ ATPase domain-containing protein</fullName>
    </recommendedName>
</protein>
<evidence type="ECO:0000313" key="2">
    <source>
        <dbReference type="EMBL" id="RGE46990.1"/>
    </source>
</evidence>
<dbReference type="InterPro" id="IPR027417">
    <property type="entry name" value="P-loop_NTPase"/>
</dbReference>
<dbReference type="SUPFAM" id="SSF52540">
    <property type="entry name" value="P-loop containing nucleoside triphosphate hydrolases"/>
    <property type="match status" value="1"/>
</dbReference>
<organism evidence="2 3">
    <name type="scientific">Comamonas testosteroni</name>
    <name type="common">Pseudomonas testosteroni</name>
    <dbReference type="NCBI Taxonomy" id="285"/>
    <lineage>
        <taxon>Bacteria</taxon>
        <taxon>Pseudomonadati</taxon>
        <taxon>Pseudomonadota</taxon>
        <taxon>Betaproteobacteria</taxon>
        <taxon>Burkholderiales</taxon>
        <taxon>Comamonadaceae</taxon>
        <taxon>Comamonas</taxon>
    </lineage>
</organism>
<dbReference type="GO" id="GO:0016887">
    <property type="term" value="F:ATP hydrolysis activity"/>
    <property type="evidence" value="ECO:0007669"/>
    <property type="project" value="InterPro"/>
</dbReference>
<feature type="domain" description="AAA+ ATPase" evidence="1">
    <location>
        <begin position="154"/>
        <end position="315"/>
    </location>
</feature>
<proteinExistence type="predicted"/>
<dbReference type="InterPro" id="IPR052026">
    <property type="entry name" value="ExeA_AAA_ATPase_DNA-bind"/>
</dbReference>
<dbReference type="Gene3D" id="3.40.50.300">
    <property type="entry name" value="P-loop containing nucleotide triphosphate hydrolases"/>
    <property type="match status" value="1"/>
</dbReference>
<gene>
    <name evidence="2" type="ORF">DZC30_00865</name>
</gene>
<dbReference type="InterPro" id="IPR049945">
    <property type="entry name" value="AAA_22"/>
</dbReference>
<dbReference type="EMBL" id="QURR01000001">
    <property type="protein sequence ID" value="RGE46990.1"/>
    <property type="molecule type" value="Genomic_DNA"/>
</dbReference>
<dbReference type="AlphaFoldDB" id="A0A373FS56"/>
<keyword evidence="3" id="KW-1185">Reference proteome</keyword>
<evidence type="ECO:0000259" key="1">
    <source>
        <dbReference type="SMART" id="SM00382"/>
    </source>
</evidence>
<dbReference type="InterPro" id="IPR003593">
    <property type="entry name" value="AAA+_ATPase"/>
</dbReference>
<accession>A0A373FS56</accession>
<evidence type="ECO:0000313" key="3">
    <source>
        <dbReference type="Proteomes" id="UP000261948"/>
    </source>
</evidence>
<dbReference type="Pfam" id="PF13401">
    <property type="entry name" value="AAA_22"/>
    <property type="match status" value="1"/>
</dbReference>
<dbReference type="Proteomes" id="UP000261948">
    <property type="component" value="Unassembled WGS sequence"/>
</dbReference>
<dbReference type="OrthoDB" id="9783370at2"/>
<sequence>MSTQTIFAELSQTLGLSQRAISRECHISAAGLNRVVNQGIWPKFNARALRNRIWAFLVARGASRDQAEAALPPLSKKLAPVVGATEAVPEEPKPLKNPEEDVMLLPKQSLTENARKAFTLFVDPFGSEVTRDEEMFVNGEIRFVQEAAWQAALGGRMVAVIGESGAGKSTLLGDLKEKITRQHKPVVLVEPSVEGMEDTDNKGETMRSADIHAAIIYTLNAKATVARGKEKRSRQVQSLLEESTTSGRSHLLVIEEAHALPIPTLNHLKRLHEKMRLGRRPMLGILLMGHPELEDKLNRHDVREVMQRTEIVRLRPLGSDLAGYLKVRAEACNRKLDELITVDGVDELRSRLTVNAGKDHVSLLYPLNVNNWMVAALNAAAEIGAPVVNRDVIAAM</sequence>
<reference evidence="2 3" key="1">
    <citation type="submission" date="2018-08" db="EMBL/GenBank/DDBJ databases">
        <title>Comamonas testosteroni strain SWCO2.</title>
        <authorList>
            <person name="Jiang N."/>
            <person name="Zhang X.Z."/>
        </authorList>
    </citation>
    <scope>NUCLEOTIDE SEQUENCE [LARGE SCALE GENOMIC DNA]</scope>
    <source>
        <strain evidence="2 3">SWCO2</strain>
    </source>
</reference>
<name>A0A373FS56_COMTE</name>